<feature type="transmembrane region" description="Helical" evidence="13">
    <location>
        <begin position="42"/>
        <end position="61"/>
    </location>
</feature>
<keyword evidence="7 13" id="KW-0949">S-adenosyl-L-methionine</keyword>
<evidence type="ECO:0000256" key="12">
    <source>
        <dbReference type="ARBA" id="ARBA00023656"/>
    </source>
</evidence>
<dbReference type="Pfam" id="PF04140">
    <property type="entry name" value="ICMT"/>
    <property type="match status" value="1"/>
</dbReference>
<name>A0A8S4N4S6_OWEFU</name>
<feature type="non-terminal residue" evidence="14">
    <location>
        <position position="288"/>
    </location>
</feature>
<comment type="catalytic activity">
    <reaction evidence="1 13">
        <text>[protein]-C-terminal S-[(2E,6E)-farnesyl]-L-cysteine + S-adenosyl-L-methionine = [protein]-C-terminal S-[(2E,6E)-farnesyl]-L-cysteine methyl ester + S-adenosyl-L-homocysteine</text>
        <dbReference type="Rhea" id="RHEA:21672"/>
        <dbReference type="Rhea" id="RHEA-COMP:12125"/>
        <dbReference type="Rhea" id="RHEA-COMP:12126"/>
        <dbReference type="ChEBI" id="CHEBI:57856"/>
        <dbReference type="ChEBI" id="CHEBI:59789"/>
        <dbReference type="ChEBI" id="CHEBI:90510"/>
        <dbReference type="ChEBI" id="CHEBI:90511"/>
        <dbReference type="EC" id="2.1.1.100"/>
    </reaction>
</comment>
<comment type="similarity">
    <text evidence="3 13">Belongs to the class VI-like SAM-binding methyltransferase superfamily. Isoprenylcysteine carboxyl methyltransferase family.</text>
</comment>
<comment type="subcellular location">
    <subcellularLocation>
        <location evidence="13">Endoplasmic reticulum membrane</location>
        <topology evidence="13">Multi-pass membrane protein</topology>
    </subcellularLocation>
    <subcellularLocation>
        <location evidence="2">Membrane</location>
        <topology evidence="2">Multi-pass membrane protein</topology>
    </subcellularLocation>
</comment>
<dbReference type="Gene3D" id="1.20.120.1630">
    <property type="match status" value="1"/>
</dbReference>
<proteinExistence type="inferred from homology"/>
<evidence type="ECO:0000256" key="5">
    <source>
        <dbReference type="ARBA" id="ARBA00022603"/>
    </source>
</evidence>
<feature type="transmembrane region" description="Helical" evidence="13">
    <location>
        <begin position="70"/>
        <end position="90"/>
    </location>
</feature>
<dbReference type="AlphaFoldDB" id="A0A8S4N4S6"/>
<evidence type="ECO:0000256" key="2">
    <source>
        <dbReference type="ARBA" id="ARBA00004141"/>
    </source>
</evidence>
<accession>A0A8S4N4S6</accession>
<dbReference type="PANTHER" id="PTHR12714:SF9">
    <property type="entry name" value="PROTEIN-S-ISOPRENYLCYSTEINE O-METHYLTRANSFERASE"/>
    <property type="match status" value="1"/>
</dbReference>
<dbReference type="EC" id="2.1.1.100" evidence="4 13"/>
<reference evidence="14" key="1">
    <citation type="submission" date="2022-03" db="EMBL/GenBank/DDBJ databases">
        <authorList>
            <person name="Martin C."/>
        </authorList>
    </citation>
    <scope>NUCLEOTIDE SEQUENCE</scope>
</reference>
<sequence length="288" mass="33012">PDFKMIANAKRSLFSFLLGASIVVVPLLAYTHRTLYSIITDWYIYILIGYVAAVNLILLGLYKGGQAFQVVVRGGGIGVAFGAGLILSFSDNTVTHFGWYLTFLAFFHWSEYFTTAVCNPHSLTLESYLLNHSREYKIAAVSSWIEFAIEWYFFPGLKQFRFISFIGLLLMIFGESLRKIAMVTARANFNHYVQHVKEEGHTLVTHGVYQYTRHPSYVGWFYWSIGTQLTLCNPLCIVAYTGASWMFFKARIYDEEISLLNFFGEDYLDYKQKVGTGLPWIKGYKVEP</sequence>
<dbReference type="PROSITE" id="PS51564">
    <property type="entry name" value="SAM_ICMT"/>
    <property type="match status" value="1"/>
</dbReference>
<dbReference type="Proteomes" id="UP000749559">
    <property type="component" value="Unassembled WGS sequence"/>
</dbReference>
<keyword evidence="15" id="KW-1185">Reference proteome</keyword>
<evidence type="ECO:0000256" key="8">
    <source>
        <dbReference type="ARBA" id="ARBA00022692"/>
    </source>
</evidence>
<dbReference type="PANTHER" id="PTHR12714">
    <property type="entry name" value="PROTEIN-S ISOPRENYLCYSTEINE O-METHYLTRANSFERASE"/>
    <property type="match status" value="1"/>
</dbReference>
<dbReference type="InterPro" id="IPR007269">
    <property type="entry name" value="ICMT_MeTrfase"/>
</dbReference>
<evidence type="ECO:0000313" key="15">
    <source>
        <dbReference type="Proteomes" id="UP000749559"/>
    </source>
</evidence>
<evidence type="ECO:0000256" key="3">
    <source>
        <dbReference type="ARBA" id="ARBA00009140"/>
    </source>
</evidence>
<evidence type="ECO:0000256" key="11">
    <source>
        <dbReference type="ARBA" id="ARBA00023572"/>
    </source>
</evidence>
<keyword evidence="13" id="KW-0256">Endoplasmic reticulum</keyword>
<evidence type="ECO:0000256" key="7">
    <source>
        <dbReference type="ARBA" id="ARBA00022691"/>
    </source>
</evidence>
<dbReference type="GO" id="GO:0004671">
    <property type="term" value="F:protein C-terminal S-isoprenylcysteine carboxyl O-methyltransferase activity"/>
    <property type="evidence" value="ECO:0007669"/>
    <property type="project" value="UniProtKB-EC"/>
</dbReference>
<dbReference type="GO" id="GO:0005789">
    <property type="term" value="C:endoplasmic reticulum membrane"/>
    <property type="evidence" value="ECO:0007669"/>
    <property type="project" value="UniProtKB-SubCell"/>
</dbReference>
<comment type="caution">
    <text evidence="14">The sequence shown here is derived from an EMBL/GenBank/DDBJ whole genome shotgun (WGS) entry which is preliminary data.</text>
</comment>
<keyword evidence="8 13" id="KW-0812">Transmembrane</keyword>
<dbReference type="InterPro" id="IPR025770">
    <property type="entry name" value="PPMT_MeTrfase"/>
</dbReference>
<dbReference type="GO" id="GO:0032259">
    <property type="term" value="P:methylation"/>
    <property type="evidence" value="ECO:0007669"/>
    <property type="project" value="UniProtKB-KW"/>
</dbReference>
<keyword evidence="5 13" id="KW-0489">Methyltransferase</keyword>
<organism evidence="14 15">
    <name type="scientific">Owenia fusiformis</name>
    <name type="common">Polychaete worm</name>
    <dbReference type="NCBI Taxonomy" id="6347"/>
    <lineage>
        <taxon>Eukaryota</taxon>
        <taxon>Metazoa</taxon>
        <taxon>Spiralia</taxon>
        <taxon>Lophotrochozoa</taxon>
        <taxon>Annelida</taxon>
        <taxon>Polychaeta</taxon>
        <taxon>Sedentaria</taxon>
        <taxon>Canalipalpata</taxon>
        <taxon>Sabellida</taxon>
        <taxon>Oweniida</taxon>
        <taxon>Oweniidae</taxon>
        <taxon>Owenia</taxon>
    </lineage>
</organism>
<evidence type="ECO:0000256" key="1">
    <source>
        <dbReference type="ARBA" id="ARBA00001450"/>
    </source>
</evidence>
<dbReference type="OrthoDB" id="422086at2759"/>
<evidence type="ECO:0000256" key="13">
    <source>
        <dbReference type="RuleBase" id="RU362022"/>
    </source>
</evidence>
<keyword evidence="10 13" id="KW-0472">Membrane</keyword>
<evidence type="ECO:0000256" key="4">
    <source>
        <dbReference type="ARBA" id="ARBA00012151"/>
    </source>
</evidence>
<keyword evidence="9 13" id="KW-1133">Transmembrane helix</keyword>
<evidence type="ECO:0000256" key="6">
    <source>
        <dbReference type="ARBA" id="ARBA00022679"/>
    </source>
</evidence>
<comment type="function">
    <text evidence="11">Catalyzes the post-translational methylation of isoprenylated C-terminal cysteine residues.</text>
</comment>
<evidence type="ECO:0000256" key="9">
    <source>
        <dbReference type="ARBA" id="ARBA00022989"/>
    </source>
</evidence>
<protein>
    <recommendedName>
        <fullName evidence="12 13">Protein-S-isoprenylcysteine O-methyltransferase</fullName>
        <ecNumber evidence="4 13">2.1.1.100</ecNumber>
    </recommendedName>
</protein>
<keyword evidence="6" id="KW-0808">Transferase</keyword>
<evidence type="ECO:0000256" key="10">
    <source>
        <dbReference type="ARBA" id="ARBA00023136"/>
    </source>
</evidence>
<feature type="transmembrane region" description="Helical" evidence="13">
    <location>
        <begin position="12"/>
        <end position="30"/>
    </location>
</feature>
<feature type="transmembrane region" description="Helical" evidence="13">
    <location>
        <begin position="160"/>
        <end position="177"/>
    </location>
</feature>
<gene>
    <name evidence="14" type="ORF">OFUS_LOCUS2824</name>
</gene>
<evidence type="ECO:0000313" key="14">
    <source>
        <dbReference type="EMBL" id="CAH1775528.1"/>
    </source>
</evidence>
<dbReference type="EMBL" id="CAIIXF020000001">
    <property type="protein sequence ID" value="CAH1775528.1"/>
    <property type="molecule type" value="Genomic_DNA"/>
</dbReference>